<evidence type="ECO:0000313" key="2">
    <source>
        <dbReference type="EMBL" id="MEU9579022.1"/>
    </source>
</evidence>
<comment type="caution">
    <text evidence="2">The sequence shown here is derived from an EMBL/GenBank/DDBJ whole genome shotgun (WGS) entry which is preliminary data.</text>
</comment>
<organism evidence="2 3">
    <name type="scientific">Streptomyces chilikensis</name>
    <dbReference type="NCBI Taxonomy" id="1194079"/>
    <lineage>
        <taxon>Bacteria</taxon>
        <taxon>Bacillati</taxon>
        <taxon>Actinomycetota</taxon>
        <taxon>Actinomycetes</taxon>
        <taxon>Kitasatosporales</taxon>
        <taxon>Streptomycetaceae</taxon>
        <taxon>Streptomyces</taxon>
    </lineage>
</organism>
<protein>
    <submittedName>
        <fullName evidence="2">DUF4132 domain-containing protein</fullName>
    </submittedName>
</protein>
<gene>
    <name evidence="2" type="ORF">AB0D95_17450</name>
</gene>
<dbReference type="RefSeq" id="WP_359273553.1">
    <property type="nucleotide sequence ID" value="NZ_JBEZNA010000038.1"/>
</dbReference>
<dbReference type="EMBL" id="JBEZNA010000038">
    <property type="protein sequence ID" value="MEU9579022.1"/>
    <property type="molecule type" value="Genomic_DNA"/>
</dbReference>
<keyword evidence="3" id="KW-1185">Reference proteome</keyword>
<feature type="domain" description="DUF4132" evidence="1">
    <location>
        <begin position="845"/>
        <end position="1026"/>
    </location>
</feature>
<dbReference type="Proteomes" id="UP001551584">
    <property type="component" value="Unassembled WGS sequence"/>
</dbReference>
<sequence>MTVSEQLAAEDLFEMPAAWRRAVPAALRRGEARAVRPAAEASQRIARQLADEARWIEQVLDAPRSDPALVAATRAHLAGQHSPLGAAALTRIAFHHQLQALFVDSWVIEHGLPFAARTLVEMTTVDVHYMQAGHVRSEPELRRSGPDAPNTHWLRGDMTDRIRRLIAAADEETYRRTVEELSSCRDTPARRVLTAHLAPGERAWIDACCVAPLPADAELRLMLLSLVYRPDQLDCFEGEAGLHWNAWTTPLVAALADRVGPAFAPLLTERFEGWHDAERHRTTAGWLLELPTDEAFAPLLRHAGDRVVRPALLEAMRRYPLRALRLLSAAVAAEEGDAALLQQLLTSHVVSHAGLVREALPGLAEDSAAVVAPLLEGLPDRVADAPAEALPDALVSPPWLGGRKPSEPRVATPGAVPAPELHWLDGEQEAWAAANSRYAAWYARWRSDHDWKREIEELRRGESPQRVGDAHLFTVCPEDVVRPLLSAFDPEDLWDGDACLKPVAARHGLHALPMLLRLAARQPATLGPLLLPYRSVEVARRMADWLTRLKSTAAVARTWLRRHGEAAAPLLAPDAVGPAGKARTAAEHALRLLAGQLGTEAVVGRVLAVHGEEAAGIVEEALAADPLVNALPARMPAPCAWADPALLPQILLADGSGALPAEAVRHVVTMLQLSKPGDLYPGVPVLQERCEARSLAEFAWALFEAWRFNGMPAKDTWPLHTLGVFGDDDTVRRLTPVIRAWPGESAHHRAVEGLGVLAAVGTDVALTHLHGIAQRVPFKALKKRAQEKIEEVAEGLGLTGEQLADRLVPDLGLSADGSTVIDYGPRRFTVGFDEQLRPYVLDGDGKRRKALPAPGVKDDPELAAAERKRFATLKKEVRTLASDQVRRLEAAMVSGRSWTAAEFRELLVAHPLMWHLVRRLVWLGDHDGATTSFRVAEDRTFADAHDDGWTLPDDAAVRLAHPLHLGAGLARWAELFADYEILQPFPQLGRPVHTLTEEEADGHRLTRFEGVTVPVGKVLGLTKRGWERGTPQDNGVERWISKRLPGDRYLVVQLEEGIAVGMTDQFPDQPLGEVWLDDGPGDYRRFDPHPLRLGDLDAVTASELLADLTQLIEK</sequence>
<accession>A0ABV3ES28</accession>
<name>A0ABV3ES28_9ACTN</name>
<evidence type="ECO:0000259" key="1">
    <source>
        <dbReference type="Pfam" id="PF13569"/>
    </source>
</evidence>
<dbReference type="InterPro" id="IPR025406">
    <property type="entry name" value="DUF4132"/>
</dbReference>
<evidence type="ECO:0000313" key="3">
    <source>
        <dbReference type="Proteomes" id="UP001551584"/>
    </source>
</evidence>
<dbReference type="Pfam" id="PF13569">
    <property type="entry name" value="DUF4132"/>
    <property type="match status" value="1"/>
</dbReference>
<proteinExistence type="predicted"/>
<reference evidence="2 3" key="1">
    <citation type="submission" date="2024-06" db="EMBL/GenBank/DDBJ databases">
        <title>The Natural Products Discovery Center: Release of the First 8490 Sequenced Strains for Exploring Actinobacteria Biosynthetic Diversity.</title>
        <authorList>
            <person name="Kalkreuter E."/>
            <person name="Kautsar S.A."/>
            <person name="Yang D."/>
            <person name="Bader C.D."/>
            <person name="Teijaro C.N."/>
            <person name="Fluegel L."/>
            <person name="Davis C.M."/>
            <person name="Simpson J.R."/>
            <person name="Lauterbach L."/>
            <person name="Steele A.D."/>
            <person name="Gui C."/>
            <person name="Meng S."/>
            <person name="Li G."/>
            <person name="Viehrig K."/>
            <person name="Ye F."/>
            <person name="Su P."/>
            <person name="Kiefer A.F."/>
            <person name="Nichols A."/>
            <person name="Cepeda A.J."/>
            <person name="Yan W."/>
            <person name="Fan B."/>
            <person name="Jiang Y."/>
            <person name="Adhikari A."/>
            <person name="Zheng C.-J."/>
            <person name="Schuster L."/>
            <person name="Cowan T.M."/>
            <person name="Smanski M.J."/>
            <person name="Chevrette M.G."/>
            <person name="De Carvalho L.P.S."/>
            <person name="Shen B."/>
        </authorList>
    </citation>
    <scope>NUCLEOTIDE SEQUENCE [LARGE SCALE GENOMIC DNA]</scope>
    <source>
        <strain evidence="2 3">NPDC048117</strain>
    </source>
</reference>